<gene>
    <name evidence="6" type="primary">queF</name>
    <name evidence="6" type="ORF">JYU14_02545</name>
</gene>
<evidence type="ECO:0000256" key="3">
    <source>
        <dbReference type="ARBA" id="ARBA00022857"/>
    </source>
</evidence>
<dbReference type="EMBL" id="JAFITR010000042">
    <property type="protein sequence ID" value="MBN4066942.1"/>
    <property type="molecule type" value="Genomic_DNA"/>
</dbReference>
<dbReference type="InterPro" id="IPR029500">
    <property type="entry name" value="QueF"/>
</dbReference>
<dbReference type="Pfam" id="PF14489">
    <property type="entry name" value="QueF"/>
    <property type="match status" value="1"/>
</dbReference>
<dbReference type="SUPFAM" id="SSF55620">
    <property type="entry name" value="Tetrahydrobiopterin biosynthesis enzymes-like"/>
    <property type="match status" value="1"/>
</dbReference>
<name>A0ABS3AS43_9BACT</name>
<dbReference type="Proteomes" id="UP000722121">
    <property type="component" value="Unassembled WGS sequence"/>
</dbReference>
<evidence type="ECO:0000313" key="6">
    <source>
        <dbReference type="EMBL" id="MBN4066942.1"/>
    </source>
</evidence>
<evidence type="ECO:0000256" key="1">
    <source>
        <dbReference type="ARBA" id="ARBA00022490"/>
    </source>
</evidence>
<dbReference type="PANTHER" id="PTHR34354:SF1">
    <property type="entry name" value="NADPH-DEPENDENT 7-CYANO-7-DEAZAGUANINE REDUCTASE"/>
    <property type="match status" value="1"/>
</dbReference>
<evidence type="ECO:0000256" key="4">
    <source>
        <dbReference type="ARBA" id="ARBA00023002"/>
    </source>
</evidence>
<keyword evidence="3" id="KW-0521">NADP</keyword>
<dbReference type="NCBIfam" id="TIGR03138">
    <property type="entry name" value="QueF"/>
    <property type="match status" value="1"/>
</dbReference>
<reference evidence="6 7" key="1">
    <citation type="submission" date="2021-02" db="EMBL/GenBank/DDBJ databases">
        <title>Activity-based single-cell genomes from oceanic crustal fluid captures similar information to metagenomic and metatranscriptomic surveys with orders of magnitude less sampling.</title>
        <authorList>
            <person name="D'Angelo T.S."/>
            <person name="Orcutt B.N."/>
        </authorList>
    </citation>
    <scope>NUCLEOTIDE SEQUENCE [LARGE SCALE GENOMIC DNA]</scope>
    <source>
        <strain evidence="6">AH-315-G07</strain>
    </source>
</reference>
<dbReference type="GO" id="GO:0033739">
    <property type="term" value="F:preQ1 synthase activity"/>
    <property type="evidence" value="ECO:0007669"/>
    <property type="project" value="UniProtKB-EC"/>
</dbReference>
<keyword evidence="1" id="KW-0963">Cytoplasm</keyword>
<dbReference type="EC" id="1.7.1.13" evidence="6"/>
<dbReference type="InterPro" id="IPR016428">
    <property type="entry name" value="QueF_type2"/>
</dbReference>
<evidence type="ECO:0000256" key="2">
    <source>
        <dbReference type="ARBA" id="ARBA00022785"/>
    </source>
</evidence>
<dbReference type="Gene3D" id="3.30.1130.10">
    <property type="match status" value="2"/>
</dbReference>
<sequence length="276" mass="31668">MADRTLQYGPLGQRVEPLFSYEPSLLFPIKRSLGRKELGLAEERLPFTGSDAWNAYELAFLDLKGKPCVGIVRVTVPCNSPYLFESKSFKLYLNSFNMTRFDSFEEVQSRIEHDLSAAIEKKVSVVIVGVNEHHTLSCSPLEGSSLDELEIEVDSYEIDPSLLCIKDGEEMQEKFYTHLFRSKCPMTGQPDWATLFLHYRGPKINTSSLLRYLVSYRDHSGFHEQCVERIFVDIKKYCRSHALSVLGCFNRRGGIDINPFRSDFEEQPPLLHIARQ</sequence>
<dbReference type="InterPro" id="IPR043133">
    <property type="entry name" value="GTP-CH-I_C/QueF"/>
</dbReference>
<evidence type="ECO:0000313" key="7">
    <source>
        <dbReference type="Proteomes" id="UP000722121"/>
    </source>
</evidence>
<dbReference type="PIRSF" id="PIRSF004750">
    <property type="entry name" value="Nitrile_oxidored_YqcD_prd"/>
    <property type="match status" value="1"/>
</dbReference>
<organism evidence="6 7">
    <name type="scientific">Simkania negevensis</name>
    <dbReference type="NCBI Taxonomy" id="83561"/>
    <lineage>
        <taxon>Bacteria</taxon>
        <taxon>Pseudomonadati</taxon>
        <taxon>Chlamydiota</taxon>
        <taxon>Chlamydiia</taxon>
        <taxon>Parachlamydiales</taxon>
        <taxon>Simkaniaceae</taxon>
        <taxon>Simkania</taxon>
    </lineage>
</organism>
<dbReference type="Pfam" id="PF14819">
    <property type="entry name" value="QueF_N"/>
    <property type="match status" value="1"/>
</dbReference>
<feature type="domain" description="NADPH-dependent 7-cyano-7-deazaguanine reductase N-terminal" evidence="5">
    <location>
        <begin position="20"/>
        <end position="126"/>
    </location>
</feature>
<keyword evidence="2" id="KW-0671">Queuosine biosynthesis</keyword>
<keyword evidence="4 6" id="KW-0560">Oxidoreductase</keyword>
<dbReference type="InterPro" id="IPR050084">
    <property type="entry name" value="NADPH_dep_7-cyano-7-deazaG_red"/>
</dbReference>
<dbReference type="InterPro" id="IPR029139">
    <property type="entry name" value="QueF_N"/>
</dbReference>
<comment type="caution">
    <text evidence="6">The sequence shown here is derived from an EMBL/GenBank/DDBJ whole genome shotgun (WGS) entry which is preliminary data.</text>
</comment>
<evidence type="ECO:0000259" key="5">
    <source>
        <dbReference type="Pfam" id="PF14819"/>
    </source>
</evidence>
<protein>
    <submittedName>
        <fullName evidence="6">NADPH-dependent 7-cyano-7-deazaguanine reductase QueF</fullName>
        <ecNumber evidence="6">1.7.1.13</ecNumber>
    </submittedName>
</protein>
<dbReference type="HAMAP" id="MF_00817">
    <property type="entry name" value="QueF_type2"/>
    <property type="match status" value="1"/>
</dbReference>
<keyword evidence="7" id="KW-1185">Reference proteome</keyword>
<accession>A0ABS3AS43</accession>
<proteinExistence type="inferred from homology"/>
<dbReference type="PANTHER" id="PTHR34354">
    <property type="entry name" value="NADPH-DEPENDENT 7-CYANO-7-DEAZAGUANINE REDUCTASE"/>
    <property type="match status" value="1"/>
</dbReference>